<name>A0ABQ2V3K2_9ACTN</name>
<evidence type="ECO:0000313" key="15">
    <source>
        <dbReference type="Proteomes" id="UP000654471"/>
    </source>
</evidence>
<keyword evidence="9 12" id="KW-1133">Transmembrane helix</keyword>
<feature type="transmembrane region" description="Helical" evidence="12">
    <location>
        <begin position="435"/>
        <end position="455"/>
    </location>
</feature>
<dbReference type="Proteomes" id="UP000654471">
    <property type="component" value="Unassembled WGS sequence"/>
</dbReference>
<dbReference type="InterPro" id="IPR003660">
    <property type="entry name" value="HAMP_dom"/>
</dbReference>
<dbReference type="Gene3D" id="3.30.450.20">
    <property type="entry name" value="PAS domain"/>
    <property type="match status" value="1"/>
</dbReference>
<evidence type="ECO:0000256" key="11">
    <source>
        <dbReference type="SAM" id="MobiDB-lite"/>
    </source>
</evidence>
<keyword evidence="4" id="KW-0808">Transferase</keyword>
<evidence type="ECO:0000256" key="9">
    <source>
        <dbReference type="ARBA" id="ARBA00022989"/>
    </source>
</evidence>
<feature type="compositionally biased region" description="Low complexity" evidence="11">
    <location>
        <begin position="250"/>
        <end position="277"/>
    </location>
</feature>
<dbReference type="PROSITE" id="PS50885">
    <property type="entry name" value="HAMP"/>
    <property type="match status" value="1"/>
</dbReference>
<keyword evidence="12" id="KW-0472">Membrane</keyword>
<evidence type="ECO:0000256" key="3">
    <source>
        <dbReference type="ARBA" id="ARBA00022553"/>
    </source>
</evidence>
<accession>A0ABQ2V3K2</accession>
<feature type="transmembrane region" description="Helical" evidence="12">
    <location>
        <begin position="713"/>
        <end position="734"/>
    </location>
</feature>
<comment type="caution">
    <text evidence="14">The sequence shown here is derived from an EMBL/GenBank/DDBJ whole genome shotgun (WGS) entry which is preliminary data.</text>
</comment>
<reference evidence="15" key="1">
    <citation type="journal article" date="2019" name="Int. J. Syst. Evol. Microbiol.">
        <title>The Global Catalogue of Microorganisms (GCM) 10K type strain sequencing project: providing services to taxonomists for standard genome sequencing and annotation.</title>
        <authorList>
            <consortium name="The Broad Institute Genomics Platform"/>
            <consortium name="The Broad Institute Genome Sequencing Center for Infectious Disease"/>
            <person name="Wu L."/>
            <person name="Ma J."/>
        </authorList>
    </citation>
    <scope>NUCLEOTIDE SEQUENCE [LARGE SCALE GENOMIC DNA]</scope>
    <source>
        <strain evidence="15">JCM 3399</strain>
    </source>
</reference>
<organism evidence="14 15">
    <name type="scientific">Streptomyces albospinus</name>
    <dbReference type="NCBI Taxonomy" id="285515"/>
    <lineage>
        <taxon>Bacteria</taxon>
        <taxon>Bacillati</taxon>
        <taxon>Actinomycetota</taxon>
        <taxon>Actinomycetes</taxon>
        <taxon>Kitasatosporales</taxon>
        <taxon>Streptomycetaceae</taxon>
        <taxon>Streptomyces</taxon>
    </lineage>
</organism>
<evidence type="ECO:0000256" key="1">
    <source>
        <dbReference type="ARBA" id="ARBA00000085"/>
    </source>
</evidence>
<evidence type="ECO:0000256" key="2">
    <source>
        <dbReference type="ARBA" id="ARBA00012438"/>
    </source>
</evidence>
<evidence type="ECO:0000256" key="7">
    <source>
        <dbReference type="ARBA" id="ARBA00022777"/>
    </source>
</evidence>
<keyword evidence="10" id="KW-0902">Two-component regulatory system</keyword>
<dbReference type="EMBL" id="BMRP01000010">
    <property type="protein sequence ID" value="GGU65074.1"/>
    <property type="molecule type" value="Genomic_DNA"/>
</dbReference>
<evidence type="ECO:0000256" key="10">
    <source>
        <dbReference type="ARBA" id="ARBA00023012"/>
    </source>
</evidence>
<dbReference type="EC" id="2.7.13.3" evidence="2"/>
<keyword evidence="7" id="KW-0418">Kinase</keyword>
<keyword evidence="3" id="KW-0597">Phosphoprotein</keyword>
<dbReference type="InterPro" id="IPR050980">
    <property type="entry name" value="2C_sensor_his_kinase"/>
</dbReference>
<comment type="catalytic activity">
    <reaction evidence="1">
        <text>ATP + protein L-histidine = ADP + protein N-phospho-L-histidine.</text>
        <dbReference type="EC" id="2.7.13.3"/>
    </reaction>
</comment>
<dbReference type="PANTHER" id="PTHR44936:SF9">
    <property type="entry name" value="SENSOR PROTEIN CREC"/>
    <property type="match status" value="1"/>
</dbReference>
<dbReference type="Pfam" id="PF00672">
    <property type="entry name" value="HAMP"/>
    <property type="match status" value="1"/>
</dbReference>
<feature type="region of interest" description="Disordered" evidence="11">
    <location>
        <begin position="250"/>
        <end position="289"/>
    </location>
</feature>
<dbReference type="PANTHER" id="PTHR44936">
    <property type="entry name" value="SENSOR PROTEIN CREC"/>
    <property type="match status" value="1"/>
</dbReference>
<sequence>MLHGHPPRAERTAALHTVAHSPRPHRARRRADMPLLGGVRPPIAALLCTLLAVAVFPTLGLGTVHEQDVPQAVSDAERRIAEDAASSVRASLDARATAVRRAAASVTPADGSPPAAVLRSLLPAGPPALGGSLLDPHTGKPLAASGETVPLTGADAVALARSGTANIAPRLVPSAGAEPRLLLFARVAVPAPGAKQDENHDQTPDGAGDQGAGERELLLVVSEKAAAPVVYGGGRTGQLVGRDGKVLASASATGTAPAPDTGDDTGPAAAADAANAGRHAGNRSGSMLGDGHDGLRRVAGWASVSAVDGKDDSSGLGLTMLTFRDVAPAQGGADHTWFALVAAGILVVIAALVTVALWGTVQLPLLRLHLSAARLARGVCDTSEAKKELARPVPVAAFGEPGRVGRALESIRRQLLGETGPETVRPVRRRPGLRSLVVVCALVIAVWAVPLLFVLNRAPADKAVPATAVADQQARTEAAADRVRQSLSQSCADLEAVASAISHASPERATEVLRREHAGHPTYRSLYVLDRTGAVVLRAGKQPLHTLGRAPTGRGITQVTTSGKIPAIVAYAQIPAAGNAQRAAGTTPAAVVAEIGVNALNDLVARPGLGKVWLTDEHHRVLAASTGFRAFQSLPSRALTRLVARTDAAPGSAGSPASGVLDAGTAPGEGLSVAAAAPLAQAGPAAGLGWQVVSAEPAAALRLAAYEIQARTMLAGLLALSVGVACLSWLHIVVVRPLRALTGCAERLADGDRRTVLYPVHHDECGSVTRNLELLRQALVERDRGVQADLTPGIAPSSQRDSAP</sequence>
<evidence type="ECO:0000256" key="8">
    <source>
        <dbReference type="ARBA" id="ARBA00022840"/>
    </source>
</evidence>
<keyword evidence="6" id="KW-0547">Nucleotide-binding</keyword>
<keyword evidence="8" id="KW-0067">ATP-binding</keyword>
<keyword evidence="15" id="KW-1185">Reference proteome</keyword>
<evidence type="ECO:0000256" key="5">
    <source>
        <dbReference type="ARBA" id="ARBA00022692"/>
    </source>
</evidence>
<feature type="domain" description="HAMP" evidence="13">
    <location>
        <begin position="732"/>
        <end position="784"/>
    </location>
</feature>
<evidence type="ECO:0000259" key="13">
    <source>
        <dbReference type="PROSITE" id="PS50885"/>
    </source>
</evidence>
<evidence type="ECO:0000256" key="4">
    <source>
        <dbReference type="ARBA" id="ARBA00022679"/>
    </source>
</evidence>
<keyword evidence="5 12" id="KW-0812">Transmembrane</keyword>
<dbReference type="SMART" id="SM00304">
    <property type="entry name" value="HAMP"/>
    <property type="match status" value="2"/>
</dbReference>
<evidence type="ECO:0000256" key="6">
    <source>
        <dbReference type="ARBA" id="ARBA00022741"/>
    </source>
</evidence>
<dbReference type="SUPFAM" id="SSF158472">
    <property type="entry name" value="HAMP domain-like"/>
    <property type="match status" value="1"/>
</dbReference>
<proteinExistence type="predicted"/>
<dbReference type="Gene3D" id="6.10.340.10">
    <property type="match status" value="1"/>
</dbReference>
<gene>
    <name evidence="14" type="ORF">GCM10010211_32730</name>
</gene>
<feature type="transmembrane region" description="Helical" evidence="12">
    <location>
        <begin position="337"/>
        <end position="361"/>
    </location>
</feature>
<protein>
    <recommendedName>
        <fullName evidence="2">histidine kinase</fullName>
        <ecNumber evidence="2">2.7.13.3</ecNumber>
    </recommendedName>
</protein>
<evidence type="ECO:0000256" key="12">
    <source>
        <dbReference type="SAM" id="Phobius"/>
    </source>
</evidence>
<evidence type="ECO:0000313" key="14">
    <source>
        <dbReference type="EMBL" id="GGU65074.1"/>
    </source>
</evidence>